<accession>A0A0F3GJE8</accession>
<evidence type="ECO:0000313" key="2">
    <source>
        <dbReference type="EMBL" id="KJU82060.1"/>
    </source>
</evidence>
<keyword evidence="1" id="KW-1133">Transmembrane helix</keyword>
<name>A0A0F3GJE8_9BACT</name>
<feature type="transmembrane region" description="Helical" evidence="1">
    <location>
        <begin position="89"/>
        <end position="107"/>
    </location>
</feature>
<sequence length="593" mass="70643">MKSRKVVLLEGFFNPADIRQNISGDTDVLAVTPASILACDIYKQKYIAFDSLYNAHTFRKENLLLIRDIEFLFGEIDNEYKKYFTYPRAFTGNIYPFIVFFASLLYISRISESIKNTYQKISYIGTKYPVYLSKLDKMNFRNNEIFYRYTFGIDNMLAMLQSTLIIDEFIEINTNRINDKNKRLNNLKNTLHFGKHYLLMIINSVTRRKTDTVFIFNINYEVLHIKEFLKRDYNIIHTSVITLLKVRKDRKLYHQYLYSKYVDDLIEKWTVFRSVKQYILKIFRIYHDCMLTGIESLGKSFNQYLHRYNPHCLIHSTGAITVIDDLFCFIAENRKIPIFYFQHAGATSFHSDPYNKYCDYNENIKKINILYSVKDFDENKDFLKEGAPLGSVQLYEFYHKKVQATKDILYCPGIFAISSYKEIMRSLTDLEKHRQCNEVLDIIYRSHISADIKIHVIEEDYYYCYFINLLNTFKSHEFRLLKGFKVEKIMKDYKLLILDFIGSQLIALSILIEVPVILYIKDKSFINKNYFEDVLKIFYVVESKDELGELIDQYKKGMLEPKFNIDMVKKYAFPDVDKNPKTDIYDYIKNYKQ</sequence>
<evidence type="ECO:0000256" key="1">
    <source>
        <dbReference type="SAM" id="Phobius"/>
    </source>
</evidence>
<organism evidence="2 3">
    <name type="scientific">Candidatus Magnetobacterium bavaricum</name>
    <dbReference type="NCBI Taxonomy" id="29290"/>
    <lineage>
        <taxon>Bacteria</taxon>
        <taxon>Pseudomonadati</taxon>
        <taxon>Nitrospirota</taxon>
        <taxon>Thermodesulfovibrionia</taxon>
        <taxon>Thermodesulfovibrionales</taxon>
        <taxon>Candidatus Magnetobacteriaceae</taxon>
        <taxon>Candidatus Magnetobacterium</taxon>
    </lineage>
</organism>
<keyword evidence="1" id="KW-0812">Transmembrane</keyword>
<gene>
    <name evidence="2" type="ORF">MBAV_005715</name>
</gene>
<dbReference type="EMBL" id="LACI01002428">
    <property type="protein sequence ID" value="KJU82060.1"/>
    <property type="molecule type" value="Genomic_DNA"/>
</dbReference>
<dbReference type="AlphaFoldDB" id="A0A0F3GJE8"/>
<keyword evidence="1" id="KW-0472">Membrane</keyword>
<proteinExistence type="predicted"/>
<protein>
    <submittedName>
        <fullName evidence="2">Membrane protein</fullName>
    </submittedName>
</protein>
<comment type="caution">
    <text evidence="2">The sequence shown here is derived from an EMBL/GenBank/DDBJ whole genome shotgun (WGS) entry which is preliminary data.</text>
</comment>
<dbReference type="Proteomes" id="UP000033423">
    <property type="component" value="Unassembled WGS sequence"/>
</dbReference>
<evidence type="ECO:0000313" key="3">
    <source>
        <dbReference type="Proteomes" id="UP000033423"/>
    </source>
</evidence>
<reference evidence="2 3" key="1">
    <citation type="submission" date="2015-02" db="EMBL/GenBank/DDBJ databases">
        <title>Single-cell genomics of uncultivated deep-branching MTB reveals a conserved set of magnetosome genes.</title>
        <authorList>
            <person name="Kolinko S."/>
            <person name="Richter M."/>
            <person name="Glockner F.O."/>
            <person name="Brachmann A."/>
            <person name="Schuler D."/>
        </authorList>
    </citation>
    <scope>NUCLEOTIDE SEQUENCE [LARGE SCALE GENOMIC DNA]</scope>
    <source>
        <strain evidence="2">TM-1</strain>
    </source>
</reference>
<keyword evidence="3" id="KW-1185">Reference proteome</keyword>
<feature type="transmembrane region" description="Helical" evidence="1">
    <location>
        <begin position="495"/>
        <end position="520"/>
    </location>
</feature>